<protein>
    <submittedName>
        <fullName evidence="4">Alkaline phosphatase synthesis transcriptional regulatory protein PhoP</fullName>
    </submittedName>
</protein>
<dbReference type="CDD" id="cd17574">
    <property type="entry name" value="REC_OmpR"/>
    <property type="match status" value="1"/>
</dbReference>
<evidence type="ECO:0000313" key="4">
    <source>
        <dbReference type="EMBL" id="QDU42992.1"/>
    </source>
</evidence>
<dbReference type="EMBL" id="CP036276">
    <property type="protein sequence ID" value="QDU42992.1"/>
    <property type="molecule type" value="Genomic_DNA"/>
</dbReference>
<dbReference type="PANTHER" id="PTHR44591">
    <property type="entry name" value="STRESS RESPONSE REGULATOR PROTEIN 1"/>
    <property type="match status" value="1"/>
</dbReference>
<dbReference type="AlphaFoldDB" id="A0A517ZKH0"/>
<dbReference type="InterPro" id="IPR011006">
    <property type="entry name" value="CheY-like_superfamily"/>
</dbReference>
<gene>
    <name evidence="4" type="primary">phoP</name>
    <name evidence="4" type="ORF">Mal52_14630</name>
</gene>
<dbReference type="PROSITE" id="PS50110">
    <property type="entry name" value="RESPONSE_REGULATORY"/>
    <property type="match status" value="1"/>
</dbReference>
<reference evidence="4 5" key="1">
    <citation type="submission" date="2019-02" db="EMBL/GenBank/DDBJ databases">
        <title>Deep-cultivation of Planctomycetes and their phenomic and genomic characterization uncovers novel biology.</title>
        <authorList>
            <person name="Wiegand S."/>
            <person name="Jogler M."/>
            <person name="Boedeker C."/>
            <person name="Pinto D."/>
            <person name="Vollmers J."/>
            <person name="Rivas-Marin E."/>
            <person name="Kohn T."/>
            <person name="Peeters S.H."/>
            <person name="Heuer A."/>
            <person name="Rast P."/>
            <person name="Oberbeckmann S."/>
            <person name="Bunk B."/>
            <person name="Jeske O."/>
            <person name="Meyerdierks A."/>
            <person name="Storesund J.E."/>
            <person name="Kallscheuer N."/>
            <person name="Luecker S."/>
            <person name="Lage O.M."/>
            <person name="Pohl T."/>
            <person name="Merkel B.J."/>
            <person name="Hornburger P."/>
            <person name="Mueller R.-W."/>
            <person name="Bruemmer F."/>
            <person name="Labrenz M."/>
            <person name="Spormann A.M."/>
            <person name="Op den Camp H."/>
            <person name="Overmann J."/>
            <person name="Amann R."/>
            <person name="Jetten M.S.M."/>
            <person name="Mascher T."/>
            <person name="Medema M.H."/>
            <person name="Devos D.P."/>
            <person name="Kaster A.-K."/>
            <person name="Ovreas L."/>
            <person name="Rohde M."/>
            <person name="Galperin M.Y."/>
            <person name="Jogler C."/>
        </authorList>
    </citation>
    <scope>NUCLEOTIDE SEQUENCE [LARGE SCALE GENOMIC DNA]</scope>
    <source>
        <strain evidence="4 5">Mal52</strain>
    </source>
</reference>
<feature type="modified residue" description="4-aspartylphosphate" evidence="2">
    <location>
        <position position="55"/>
    </location>
</feature>
<dbReference type="InterPro" id="IPR001789">
    <property type="entry name" value="Sig_transdc_resp-reg_receiver"/>
</dbReference>
<organism evidence="4 5">
    <name type="scientific">Symmachiella dynata</name>
    <dbReference type="NCBI Taxonomy" id="2527995"/>
    <lineage>
        <taxon>Bacteria</taxon>
        <taxon>Pseudomonadati</taxon>
        <taxon>Planctomycetota</taxon>
        <taxon>Planctomycetia</taxon>
        <taxon>Planctomycetales</taxon>
        <taxon>Planctomycetaceae</taxon>
        <taxon>Symmachiella</taxon>
    </lineage>
</organism>
<keyword evidence="5" id="KW-1185">Reference proteome</keyword>
<dbReference type="Proteomes" id="UP000319383">
    <property type="component" value="Chromosome"/>
</dbReference>
<dbReference type="SUPFAM" id="SSF52172">
    <property type="entry name" value="CheY-like"/>
    <property type="match status" value="1"/>
</dbReference>
<proteinExistence type="predicted"/>
<dbReference type="SMART" id="SM00448">
    <property type="entry name" value="REC"/>
    <property type="match status" value="1"/>
</dbReference>
<sequence>MSPNKTILLVDDEADIRQATQLWMATAGFKTSTAKDGEQAVACATQQQPDAIVMDVRMPHLDGLSALAELKEQSSTQHIPVVMLSASLVDQERALDAGANCFVTKPYDGRNLIKVVQAAIGTADLITPSE</sequence>
<dbReference type="Gene3D" id="3.40.50.2300">
    <property type="match status" value="1"/>
</dbReference>
<dbReference type="RefSeq" id="WP_145374975.1">
    <property type="nucleotide sequence ID" value="NZ_CP036276.1"/>
</dbReference>
<name>A0A517ZKH0_9PLAN</name>
<dbReference type="InterPro" id="IPR050595">
    <property type="entry name" value="Bact_response_regulator"/>
</dbReference>
<accession>A0A517ZKH0</accession>
<dbReference type="Pfam" id="PF00072">
    <property type="entry name" value="Response_reg"/>
    <property type="match status" value="1"/>
</dbReference>
<dbReference type="KEGG" id="sdyn:Mal52_14630"/>
<keyword evidence="1 2" id="KW-0597">Phosphoprotein</keyword>
<evidence type="ECO:0000256" key="2">
    <source>
        <dbReference type="PROSITE-ProRule" id="PRU00169"/>
    </source>
</evidence>
<evidence type="ECO:0000259" key="3">
    <source>
        <dbReference type="PROSITE" id="PS50110"/>
    </source>
</evidence>
<feature type="domain" description="Response regulatory" evidence="3">
    <location>
        <begin position="6"/>
        <end position="120"/>
    </location>
</feature>
<dbReference type="GO" id="GO:0000160">
    <property type="term" value="P:phosphorelay signal transduction system"/>
    <property type="evidence" value="ECO:0007669"/>
    <property type="project" value="InterPro"/>
</dbReference>
<dbReference type="PANTHER" id="PTHR44591:SF23">
    <property type="entry name" value="CHEY SUBFAMILY"/>
    <property type="match status" value="1"/>
</dbReference>
<evidence type="ECO:0000256" key="1">
    <source>
        <dbReference type="ARBA" id="ARBA00022553"/>
    </source>
</evidence>
<evidence type="ECO:0000313" key="5">
    <source>
        <dbReference type="Proteomes" id="UP000319383"/>
    </source>
</evidence>